<dbReference type="Proteomes" id="UP000516018">
    <property type="component" value="Chromosome"/>
</dbReference>
<dbReference type="PANTHER" id="PTHR35006">
    <property type="entry name" value="GLYOXALASE FAMILY PROTEIN (AFU_ORTHOLOGUE AFUA_5G14830)"/>
    <property type="match status" value="1"/>
</dbReference>
<dbReference type="PROSITE" id="PS51819">
    <property type="entry name" value="VOC"/>
    <property type="match status" value="1"/>
</dbReference>
<dbReference type="SUPFAM" id="SSF54593">
    <property type="entry name" value="Glyoxalase/Bleomycin resistance protein/Dihydroxybiphenyl dioxygenase"/>
    <property type="match status" value="1"/>
</dbReference>
<dbReference type="InterPro" id="IPR004360">
    <property type="entry name" value="Glyas_Fos-R_dOase_dom"/>
</dbReference>
<dbReference type="InterPro" id="IPR029068">
    <property type="entry name" value="Glyas_Bleomycin-R_OHBP_Dase"/>
</dbReference>
<evidence type="ECO:0000313" key="2">
    <source>
        <dbReference type="EMBL" id="QNP41887.1"/>
    </source>
</evidence>
<dbReference type="CDD" id="cd07262">
    <property type="entry name" value="VOC_like"/>
    <property type="match status" value="1"/>
</dbReference>
<proteinExistence type="predicted"/>
<feature type="domain" description="VOC" evidence="1">
    <location>
        <begin position="1"/>
        <end position="118"/>
    </location>
</feature>
<gene>
    <name evidence="2" type="ORF">H8B22_06750</name>
</gene>
<dbReference type="KEGG" id="lsx:H8B22_06750"/>
<evidence type="ECO:0000259" key="1">
    <source>
        <dbReference type="PROSITE" id="PS51819"/>
    </source>
</evidence>
<name>A0A7H0G0S1_9GAMM</name>
<dbReference type="PANTHER" id="PTHR35006:SF2">
    <property type="entry name" value="GLYOXALASE FAMILY PROTEIN (AFU_ORTHOLOGUE AFUA_5G14830)"/>
    <property type="match status" value="1"/>
</dbReference>
<dbReference type="Pfam" id="PF00903">
    <property type="entry name" value="Glyoxalase"/>
    <property type="match status" value="1"/>
</dbReference>
<organism evidence="2 3">
    <name type="scientific">Agrilutibacter terrestris</name>
    <dbReference type="NCBI Taxonomy" id="2865112"/>
    <lineage>
        <taxon>Bacteria</taxon>
        <taxon>Pseudomonadati</taxon>
        <taxon>Pseudomonadota</taxon>
        <taxon>Gammaproteobacteria</taxon>
        <taxon>Lysobacterales</taxon>
        <taxon>Lysobacteraceae</taxon>
        <taxon>Agrilutibacter</taxon>
    </lineage>
</organism>
<sequence length="119" mass="12536">MYDHLGLKVKNLDASVRFYEAVLTPLGHVLDSRYDGGAGLGPKDAPALWLYEAAKATGGTHVALQARDRAAVDAFHAAGMANGGRDNGAPGLRLDYAPTYYAAFLIDPDGNNVEAVCMA</sequence>
<dbReference type="AlphaFoldDB" id="A0A7H0G0S1"/>
<dbReference type="Gene3D" id="3.10.180.10">
    <property type="entry name" value="2,3-Dihydroxybiphenyl 1,2-Dioxygenase, domain 1"/>
    <property type="match status" value="1"/>
</dbReference>
<evidence type="ECO:0000313" key="3">
    <source>
        <dbReference type="Proteomes" id="UP000516018"/>
    </source>
</evidence>
<reference evidence="2 3" key="1">
    <citation type="submission" date="2020-08" db="EMBL/GenBank/DDBJ databases">
        <title>Lysobacter sp. II4 sp. nov., isolated from soil.</title>
        <authorList>
            <person name="Woo C.Y."/>
            <person name="Kim J."/>
        </authorList>
    </citation>
    <scope>NUCLEOTIDE SEQUENCE [LARGE SCALE GENOMIC DNA]</scope>
    <source>
        <strain evidence="2 3">II4</strain>
    </source>
</reference>
<keyword evidence="3" id="KW-1185">Reference proteome</keyword>
<accession>A0A7H0G0S1</accession>
<protein>
    <submittedName>
        <fullName evidence="2">VOC family protein</fullName>
    </submittedName>
</protein>
<dbReference type="InterPro" id="IPR037523">
    <property type="entry name" value="VOC_core"/>
</dbReference>
<dbReference type="EMBL" id="CP060820">
    <property type="protein sequence ID" value="QNP41887.1"/>
    <property type="molecule type" value="Genomic_DNA"/>
</dbReference>
<dbReference type="RefSeq" id="WP_187713322.1">
    <property type="nucleotide sequence ID" value="NZ_CP060820.1"/>
</dbReference>